<dbReference type="NCBIfam" id="TIGR01563">
    <property type="entry name" value="gp16_SPP1"/>
    <property type="match status" value="1"/>
</dbReference>
<sequence length="107" mass="12728">MGSARIKIYKRQYAKEAGRLEETEPILYYTCWCEIGNLYGNELYKAIEIRLKETAVFEVRYCQKIKEVRKHLKDYLIEYDGERYELFGSDSKKGDKQRVLLKANCIT</sequence>
<dbReference type="EMBL" id="BK016064">
    <property type="protein sequence ID" value="DAF92310.1"/>
    <property type="molecule type" value="Genomic_DNA"/>
</dbReference>
<dbReference type="InterPro" id="IPR038666">
    <property type="entry name" value="SSP1_head-tail_sf"/>
</dbReference>
<name>A0A8S5UD58_9CAUD</name>
<organism evidence="1">
    <name type="scientific">Myoviridae sp. ctBvM24</name>
    <dbReference type="NCBI Taxonomy" id="2825050"/>
    <lineage>
        <taxon>Viruses</taxon>
        <taxon>Duplodnaviria</taxon>
        <taxon>Heunggongvirae</taxon>
        <taxon>Uroviricota</taxon>
        <taxon>Caudoviricetes</taxon>
    </lineage>
</organism>
<dbReference type="Gene3D" id="2.40.10.270">
    <property type="entry name" value="Bacteriophage SPP1 head-tail adaptor protein"/>
    <property type="match status" value="1"/>
</dbReference>
<reference evidence="1" key="1">
    <citation type="journal article" date="2021" name="Proc. Natl. Acad. Sci. U.S.A.">
        <title>A Catalog of Tens of Thousands of Viruses from Human Metagenomes Reveals Hidden Associations with Chronic Diseases.</title>
        <authorList>
            <person name="Tisza M.J."/>
            <person name="Buck C.B."/>
        </authorList>
    </citation>
    <scope>NUCLEOTIDE SEQUENCE</scope>
    <source>
        <strain evidence="1">CtBvM24</strain>
    </source>
</reference>
<accession>A0A8S5UD58</accession>
<evidence type="ECO:0000313" key="1">
    <source>
        <dbReference type="EMBL" id="DAF92310.1"/>
    </source>
</evidence>
<proteinExistence type="predicted"/>
<dbReference type="InterPro" id="IPR008767">
    <property type="entry name" value="Phage_SPP1_head-tail_adaptor"/>
</dbReference>
<protein>
    <submittedName>
        <fullName evidence="1">Putative head tail adaptor</fullName>
    </submittedName>
</protein>